<feature type="compositionally biased region" description="Low complexity" evidence="1">
    <location>
        <begin position="210"/>
        <end position="220"/>
    </location>
</feature>
<evidence type="ECO:0000313" key="2">
    <source>
        <dbReference type="EMBL" id="CAB3238195.1"/>
    </source>
</evidence>
<reference evidence="2 3" key="1">
    <citation type="submission" date="2020-04" db="EMBL/GenBank/DDBJ databases">
        <authorList>
            <person name="Wallbank WR R."/>
            <person name="Pardo Diaz C."/>
            <person name="Kozak K."/>
            <person name="Martin S."/>
            <person name="Jiggins C."/>
            <person name="Moest M."/>
            <person name="Warren A I."/>
            <person name="Byers J.R.P. K."/>
            <person name="Montejo-Kovacevich G."/>
            <person name="Yen C E."/>
        </authorList>
    </citation>
    <scope>NUCLEOTIDE SEQUENCE [LARGE SCALE GENOMIC DNA]</scope>
</reference>
<dbReference type="AlphaFoldDB" id="A0A8S0ZTT6"/>
<evidence type="ECO:0000256" key="1">
    <source>
        <dbReference type="SAM" id="MobiDB-lite"/>
    </source>
</evidence>
<name>A0A8S0ZTT6_ARCPL</name>
<accession>A0A8S0ZTT6</accession>
<feature type="compositionally biased region" description="Basic and acidic residues" evidence="1">
    <location>
        <begin position="221"/>
        <end position="231"/>
    </location>
</feature>
<dbReference type="OrthoDB" id="6932441at2759"/>
<feature type="region of interest" description="Disordered" evidence="1">
    <location>
        <begin position="209"/>
        <end position="238"/>
    </location>
</feature>
<protein>
    <submittedName>
        <fullName evidence="2">Uncharacterized protein</fullName>
    </submittedName>
</protein>
<comment type="caution">
    <text evidence="2">The sequence shown here is derived from an EMBL/GenBank/DDBJ whole genome shotgun (WGS) entry which is preliminary data.</text>
</comment>
<dbReference type="Proteomes" id="UP000494106">
    <property type="component" value="Unassembled WGS sequence"/>
</dbReference>
<gene>
    <name evidence="2" type="ORF">APLA_LOCUS7338</name>
</gene>
<organism evidence="2 3">
    <name type="scientific">Arctia plantaginis</name>
    <name type="common">Wood tiger moth</name>
    <name type="synonym">Phalaena plantaginis</name>
    <dbReference type="NCBI Taxonomy" id="874455"/>
    <lineage>
        <taxon>Eukaryota</taxon>
        <taxon>Metazoa</taxon>
        <taxon>Ecdysozoa</taxon>
        <taxon>Arthropoda</taxon>
        <taxon>Hexapoda</taxon>
        <taxon>Insecta</taxon>
        <taxon>Pterygota</taxon>
        <taxon>Neoptera</taxon>
        <taxon>Endopterygota</taxon>
        <taxon>Lepidoptera</taxon>
        <taxon>Glossata</taxon>
        <taxon>Ditrysia</taxon>
        <taxon>Noctuoidea</taxon>
        <taxon>Erebidae</taxon>
        <taxon>Arctiinae</taxon>
        <taxon>Arctia</taxon>
    </lineage>
</organism>
<feature type="compositionally biased region" description="Basic and acidic residues" evidence="1">
    <location>
        <begin position="1"/>
        <end position="10"/>
    </location>
</feature>
<evidence type="ECO:0000313" key="3">
    <source>
        <dbReference type="Proteomes" id="UP000494106"/>
    </source>
</evidence>
<keyword evidence="3" id="KW-1185">Reference proteome</keyword>
<sequence>MEDFEVEQKKMSSKSAKKNVPATKATNVVVTRKKSTQQNRQVRARNKKIIKSVVDKEPPKPEIKSTITPTATCQKDTPLKTKVKHLVQLVEQVEYYPDKLKREMCAKKVFLKPKHNFKVIAVANKRKLSVPQKGGMKSTLLLKSYSRSSVKSTKSNSSPEISMIDMVKLIEDNHSLSDEDFMEILTCPSPVWWEDPPDERYIEDAICTRLPSPSSPLNKSPGDDNKTEEQTINRTSTPSKLSSLIDFENVIEEFKISPTINEKFNKKKQKLENVLGSIKNVKENKINKNNTPVKDCKKLIVKNTKIIKIGKGESKNVSSATDEEDLSDLSFNEEEVLKNLENMDIPIEQEQHFIQRKKEKELQTLKNIQAINSLNRDALNKVKVPDTLPPLKRKPDLNINNIIKQDYSDNLDYNLDAVSHSNFRFISDDDLSLAESNSELNSKKMKIVNISSSLGESSSILDVDSVDFKDYAIKTAQSDDSSVPDNIEKDNDIIPKKVINDLSEYITVYKIVSNDNEKNELNSETSNKSPETTSNKVDNVRGKLNNFFKKCKSGKRLKKSDVTFPSISVRDIKDLKMEKENSDVQTYVEDEENRLKPCDYCVVETENGAKNFSCDSCEKAPIFACTLCDFLADTKELYKNHVSKCKDVARITWKNNFIINQT</sequence>
<dbReference type="EMBL" id="CADEBC010000497">
    <property type="protein sequence ID" value="CAB3238195.1"/>
    <property type="molecule type" value="Genomic_DNA"/>
</dbReference>
<feature type="region of interest" description="Disordered" evidence="1">
    <location>
        <begin position="1"/>
        <end position="25"/>
    </location>
</feature>
<proteinExistence type="predicted"/>